<dbReference type="EMBL" id="MU253828">
    <property type="protein sequence ID" value="KAG9245859.1"/>
    <property type="molecule type" value="Genomic_DNA"/>
</dbReference>
<evidence type="ECO:0000256" key="4">
    <source>
        <dbReference type="PROSITE-ProRule" id="PRU00502"/>
    </source>
</evidence>
<dbReference type="GO" id="GO:0006508">
    <property type="term" value="P:proteolysis"/>
    <property type="evidence" value="ECO:0007669"/>
    <property type="project" value="UniProtKB-KW"/>
</dbReference>
<dbReference type="GO" id="GO:0005829">
    <property type="term" value="C:cytosol"/>
    <property type="evidence" value="ECO:0007669"/>
    <property type="project" value="TreeGrafter"/>
</dbReference>
<keyword evidence="3" id="KW-0862">Zinc</keyword>
<dbReference type="GO" id="GO:0016579">
    <property type="term" value="P:protein deubiquitination"/>
    <property type="evidence" value="ECO:0007669"/>
    <property type="project" value="InterPro"/>
</dbReference>
<evidence type="ECO:0000256" key="6">
    <source>
        <dbReference type="SAM" id="MobiDB-lite"/>
    </source>
</evidence>
<accession>A0A9P7Z5N3</accession>
<dbReference type="Pfam" id="PF00443">
    <property type="entry name" value="UCH"/>
    <property type="match status" value="1"/>
</dbReference>
<name>A0A9P7Z5N3_9HELO</name>
<comment type="similarity">
    <text evidence="5">Belongs to the peptidase C19 family.</text>
</comment>
<evidence type="ECO:0000256" key="5">
    <source>
        <dbReference type="RuleBase" id="RU366025"/>
    </source>
</evidence>
<proteinExistence type="inferred from homology"/>
<dbReference type="AlphaFoldDB" id="A0A9P7Z5N3"/>
<dbReference type="PANTHER" id="PTHR24006">
    <property type="entry name" value="UBIQUITIN CARBOXYL-TERMINAL HYDROLASE"/>
    <property type="match status" value="1"/>
</dbReference>
<evidence type="ECO:0000256" key="3">
    <source>
        <dbReference type="ARBA" id="ARBA00022833"/>
    </source>
</evidence>
<keyword evidence="5" id="KW-0645">Protease</keyword>
<feature type="region of interest" description="Disordered" evidence="6">
    <location>
        <begin position="1"/>
        <end position="24"/>
    </location>
</feature>
<evidence type="ECO:0000256" key="1">
    <source>
        <dbReference type="ARBA" id="ARBA00022723"/>
    </source>
</evidence>
<keyword evidence="5" id="KW-0788">Thiol protease</keyword>
<evidence type="ECO:0000313" key="10">
    <source>
        <dbReference type="Proteomes" id="UP000887226"/>
    </source>
</evidence>
<dbReference type="EC" id="3.4.19.12" evidence="5"/>
<dbReference type="Proteomes" id="UP000887226">
    <property type="component" value="Unassembled WGS sequence"/>
</dbReference>
<reference evidence="9" key="1">
    <citation type="journal article" date="2021" name="IMA Fungus">
        <title>Genomic characterization of three marine fungi, including Emericellopsis atlantica sp. nov. with signatures of a generalist lifestyle and marine biomass degradation.</title>
        <authorList>
            <person name="Hagestad O.C."/>
            <person name="Hou L."/>
            <person name="Andersen J.H."/>
            <person name="Hansen E.H."/>
            <person name="Altermark B."/>
            <person name="Li C."/>
            <person name="Kuhnert E."/>
            <person name="Cox R.J."/>
            <person name="Crous P.W."/>
            <person name="Spatafora J.W."/>
            <person name="Lail K."/>
            <person name="Amirebrahimi M."/>
            <person name="Lipzen A."/>
            <person name="Pangilinan J."/>
            <person name="Andreopoulos W."/>
            <person name="Hayes R.D."/>
            <person name="Ng V."/>
            <person name="Grigoriev I.V."/>
            <person name="Jackson S.A."/>
            <person name="Sutton T.D.S."/>
            <person name="Dobson A.D.W."/>
            <person name="Rama T."/>
        </authorList>
    </citation>
    <scope>NUCLEOTIDE SEQUENCE</scope>
    <source>
        <strain evidence="9">TRa3180A</strain>
    </source>
</reference>
<dbReference type="GO" id="GO:0008270">
    <property type="term" value="F:zinc ion binding"/>
    <property type="evidence" value="ECO:0007669"/>
    <property type="project" value="UniProtKB-KW"/>
</dbReference>
<feature type="domain" description="UBP-type" evidence="8">
    <location>
        <begin position="27"/>
        <end position="151"/>
    </location>
</feature>
<dbReference type="PROSITE" id="PS50271">
    <property type="entry name" value="ZF_UBP"/>
    <property type="match status" value="1"/>
</dbReference>
<dbReference type="Gene3D" id="3.90.70.10">
    <property type="entry name" value="Cysteine proteinases"/>
    <property type="match status" value="1"/>
</dbReference>
<dbReference type="PROSITE" id="PS00972">
    <property type="entry name" value="USP_1"/>
    <property type="match status" value="1"/>
</dbReference>
<feature type="domain" description="USP" evidence="7">
    <location>
        <begin position="178"/>
        <end position="511"/>
    </location>
</feature>
<dbReference type="PROSITE" id="PS50235">
    <property type="entry name" value="USP_3"/>
    <property type="match status" value="1"/>
</dbReference>
<dbReference type="PROSITE" id="PS00973">
    <property type="entry name" value="USP_2"/>
    <property type="match status" value="1"/>
</dbReference>
<keyword evidence="5" id="KW-0378">Hydrolase</keyword>
<dbReference type="SUPFAM" id="SSF54001">
    <property type="entry name" value="Cysteine proteinases"/>
    <property type="match status" value="1"/>
</dbReference>
<keyword evidence="1" id="KW-0479">Metal-binding</keyword>
<dbReference type="InterPro" id="IPR001607">
    <property type="entry name" value="Znf_UBP"/>
</dbReference>
<dbReference type="InterPro" id="IPR001394">
    <property type="entry name" value="Peptidase_C19_UCH"/>
</dbReference>
<evidence type="ECO:0000259" key="7">
    <source>
        <dbReference type="PROSITE" id="PS50235"/>
    </source>
</evidence>
<evidence type="ECO:0000313" key="9">
    <source>
        <dbReference type="EMBL" id="KAG9245859.1"/>
    </source>
</evidence>
<dbReference type="InterPro" id="IPR038765">
    <property type="entry name" value="Papain-like_cys_pep_sf"/>
</dbReference>
<dbReference type="GO" id="GO:0004843">
    <property type="term" value="F:cysteine-type deubiquitinase activity"/>
    <property type="evidence" value="ECO:0007669"/>
    <property type="project" value="UniProtKB-UniRule"/>
</dbReference>
<dbReference type="Gene3D" id="3.30.40.10">
    <property type="entry name" value="Zinc/RING finger domain, C3HC4 (zinc finger)"/>
    <property type="match status" value="1"/>
</dbReference>
<sequence>MSSSRPLTPASPKEQLINPSRPGVPRYGCTHLEQFFTRSPQKTQTLIKYYKQCLKVVFNDAPSLRHTSKTANDQVHTTVKPNFLCLQCNVIANAKNRMEHGDDKNHRLFVESRSGTLYCQMCDDYVWDPTFEDLRTRKYGTGSFTLKKRKHSELFEDNDPTFITTNTTEAACRVSGLRGIYNMGATCYMSVILQSIVHNPLLRNFYLAEGHQSNECEIKWCMSCAIDHMFQEFYASDPFNTTGFLASGILGSFYIHKRVAFDQLAEPREQDAHEFFQYITEELHEINCGEKGRDGDLSPVKKTKMSGEKGCGCIIHQTFYGKLQSKKTCLNCNDININTEPFLDLSLGLEALSNKESKLTTVSLQQCLKKYFEPEGCEYTCHNCETRKATKQLSIKTLPNVLCIQLKRFKQFDGLQSKVDTKVTFPLKLEMLPYTNRAKKDDASENFELARSCMYDLQSVVVHVGSMDTGHYYSYSRVGNQWFKFNDHNVNLASKSQVLSEQAFLLFYVIQSLA</sequence>
<keyword evidence="10" id="KW-1185">Reference proteome</keyword>
<dbReference type="InterPro" id="IPR013083">
    <property type="entry name" value="Znf_RING/FYVE/PHD"/>
</dbReference>
<dbReference type="InterPro" id="IPR018200">
    <property type="entry name" value="USP_CS"/>
</dbReference>
<dbReference type="InterPro" id="IPR028889">
    <property type="entry name" value="USP"/>
</dbReference>
<dbReference type="Pfam" id="PF02148">
    <property type="entry name" value="zf-UBP"/>
    <property type="match status" value="1"/>
</dbReference>
<dbReference type="GO" id="GO:0005634">
    <property type="term" value="C:nucleus"/>
    <property type="evidence" value="ECO:0007669"/>
    <property type="project" value="TreeGrafter"/>
</dbReference>
<evidence type="ECO:0000256" key="2">
    <source>
        <dbReference type="ARBA" id="ARBA00022771"/>
    </source>
</evidence>
<comment type="catalytic activity">
    <reaction evidence="5">
        <text>Thiol-dependent hydrolysis of ester, thioester, amide, peptide and isopeptide bonds formed by the C-terminal Gly of ubiquitin (a 76-residue protein attached to proteins as an intracellular targeting signal).</text>
        <dbReference type="EC" id="3.4.19.12"/>
    </reaction>
</comment>
<comment type="caution">
    <text evidence="9">The sequence shown here is derived from an EMBL/GenBank/DDBJ whole genome shotgun (WGS) entry which is preliminary data.</text>
</comment>
<dbReference type="SUPFAM" id="SSF57850">
    <property type="entry name" value="RING/U-box"/>
    <property type="match status" value="1"/>
</dbReference>
<organism evidence="9 10">
    <name type="scientific">Calycina marina</name>
    <dbReference type="NCBI Taxonomy" id="1763456"/>
    <lineage>
        <taxon>Eukaryota</taxon>
        <taxon>Fungi</taxon>
        <taxon>Dikarya</taxon>
        <taxon>Ascomycota</taxon>
        <taxon>Pezizomycotina</taxon>
        <taxon>Leotiomycetes</taxon>
        <taxon>Helotiales</taxon>
        <taxon>Pezizellaceae</taxon>
        <taxon>Calycina</taxon>
    </lineage>
</organism>
<gene>
    <name evidence="9" type="ORF">BJ878DRAFT_540877</name>
</gene>
<keyword evidence="5" id="KW-0833">Ubl conjugation pathway</keyword>
<dbReference type="OrthoDB" id="289038at2759"/>
<evidence type="ECO:0000259" key="8">
    <source>
        <dbReference type="PROSITE" id="PS50271"/>
    </source>
</evidence>
<keyword evidence="2 4" id="KW-0863">Zinc-finger</keyword>
<dbReference type="InterPro" id="IPR050164">
    <property type="entry name" value="Peptidase_C19"/>
</dbReference>
<protein>
    <recommendedName>
        <fullName evidence="5">Ubiquitin carboxyl-terminal hydrolase</fullName>
        <ecNumber evidence="5">3.4.19.12</ecNumber>
    </recommendedName>
</protein>
<dbReference type="PANTHER" id="PTHR24006:SF937">
    <property type="entry name" value="UBIQUITIN CARBOXYL-TERMINAL HYDROLASE"/>
    <property type="match status" value="1"/>
</dbReference>